<reference evidence="1 2" key="1">
    <citation type="submission" date="2017-09" db="EMBL/GenBank/DDBJ databases">
        <title>Depth-based differentiation of microbial function through sediment-hosted aquifers and enrichment of novel symbionts in the deep terrestrial subsurface.</title>
        <authorList>
            <person name="Probst A.J."/>
            <person name="Ladd B."/>
            <person name="Jarett J.K."/>
            <person name="Geller-Mcgrath D.E."/>
            <person name="Sieber C.M."/>
            <person name="Emerson J.B."/>
            <person name="Anantharaman K."/>
            <person name="Thomas B.C."/>
            <person name="Malmstrom R."/>
            <person name="Stieglmeier M."/>
            <person name="Klingl A."/>
            <person name="Woyke T."/>
            <person name="Ryan C.M."/>
            <person name="Banfield J.F."/>
        </authorList>
    </citation>
    <scope>NUCLEOTIDE SEQUENCE [LARGE SCALE GENOMIC DNA]</scope>
    <source>
        <strain evidence="1">CG10_big_fil_rev_8_21_14_0_10_34_34</strain>
    </source>
</reference>
<accession>A0A2H0R087</accession>
<dbReference type="InterPro" id="IPR036388">
    <property type="entry name" value="WH-like_DNA-bd_sf"/>
</dbReference>
<organism evidence="1 2">
    <name type="scientific">Candidatus Zambryskibacteria bacterium CG10_big_fil_rev_8_21_14_0_10_34_34</name>
    <dbReference type="NCBI Taxonomy" id="1975114"/>
    <lineage>
        <taxon>Bacteria</taxon>
        <taxon>Candidatus Zambryskiibacteriota</taxon>
    </lineage>
</organism>
<evidence type="ECO:0000313" key="2">
    <source>
        <dbReference type="Proteomes" id="UP000230828"/>
    </source>
</evidence>
<dbReference type="EMBL" id="PCXM01000045">
    <property type="protein sequence ID" value="PIR39933.1"/>
    <property type="molecule type" value="Genomic_DNA"/>
</dbReference>
<proteinExistence type="predicted"/>
<dbReference type="InterPro" id="IPR036390">
    <property type="entry name" value="WH_DNA-bd_sf"/>
</dbReference>
<dbReference type="Gene3D" id="1.10.10.10">
    <property type="entry name" value="Winged helix-like DNA-binding domain superfamily/Winged helix DNA-binding domain"/>
    <property type="match status" value="1"/>
</dbReference>
<protein>
    <submittedName>
        <fullName evidence="1">Transcriptional regulator</fullName>
    </submittedName>
</protein>
<dbReference type="AlphaFoldDB" id="A0A2H0R087"/>
<dbReference type="Proteomes" id="UP000230828">
    <property type="component" value="Unassembled WGS sequence"/>
</dbReference>
<gene>
    <name evidence="1" type="ORF">COV33_02560</name>
</gene>
<evidence type="ECO:0000313" key="1">
    <source>
        <dbReference type="EMBL" id="PIR39933.1"/>
    </source>
</evidence>
<name>A0A2H0R087_9BACT</name>
<dbReference type="SUPFAM" id="SSF46785">
    <property type="entry name" value="Winged helix' DNA-binding domain"/>
    <property type="match status" value="1"/>
</dbReference>
<sequence length="88" mass="9980">MKKVTKWEDVSFVISSSYREKVLNGLNVPKIPSKLSKEIGINKAHVSRALSELLNKKMIKCLTPEIKKGKIFLITDYGKTIIKKSSEM</sequence>
<comment type="caution">
    <text evidence="1">The sequence shown here is derived from an EMBL/GenBank/DDBJ whole genome shotgun (WGS) entry which is preliminary data.</text>
</comment>